<organism evidence="1 2">
    <name type="scientific">Paenibacillus odorifer</name>
    <dbReference type="NCBI Taxonomy" id="189426"/>
    <lineage>
        <taxon>Bacteria</taxon>
        <taxon>Bacillati</taxon>
        <taxon>Bacillota</taxon>
        <taxon>Bacilli</taxon>
        <taxon>Bacillales</taxon>
        <taxon>Paenibacillaceae</taxon>
        <taxon>Paenibacillus</taxon>
    </lineage>
</organism>
<comment type="caution">
    <text evidence="1">The sequence shown here is derived from an EMBL/GenBank/DDBJ whole genome shotgun (WGS) entry which is preliminary data.</text>
</comment>
<dbReference type="Proteomes" id="UP000187425">
    <property type="component" value="Unassembled WGS sequence"/>
</dbReference>
<name>A0A1R0Z7W3_9BACL</name>
<dbReference type="AlphaFoldDB" id="A0A1R0Z7W3"/>
<feature type="non-terminal residue" evidence="1">
    <location>
        <position position="185"/>
    </location>
</feature>
<reference evidence="1 2" key="1">
    <citation type="submission" date="2016-11" db="EMBL/GenBank/DDBJ databases">
        <title>Paenibacillus species isolates.</title>
        <authorList>
            <person name="Beno S.M."/>
        </authorList>
    </citation>
    <scope>NUCLEOTIDE SEQUENCE [LARGE SCALE GENOMIC DNA]</scope>
    <source>
        <strain evidence="1 2">FSL H7-0443</strain>
    </source>
</reference>
<sequence length="185" mass="19594">GGSSILTHAIDTASFGMAGTITDWIVGPKPKGYVDPMDDPYGKKAGQFAGQLISIGLPFKYLKAVKTPGMLGKFSPTLLKSMVSGAISGTIGEAFDTINDYRDDGKQSLGERIATVGVNTVIAGAGDVAIRAGSKVLASTMRFVSGKLSKIKVPNFEEIRKKVLENIGESKAARETSNYGEYLKR</sequence>
<gene>
    <name evidence="1" type="ORF">BSK65_30085</name>
</gene>
<dbReference type="RefSeq" id="WP_371915758.1">
    <property type="nucleotide sequence ID" value="NZ_MPTW01000069.1"/>
</dbReference>
<feature type="non-terminal residue" evidence="1">
    <location>
        <position position="1"/>
    </location>
</feature>
<protein>
    <submittedName>
        <fullName evidence="1">Uncharacterized protein</fullName>
    </submittedName>
</protein>
<evidence type="ECO:0000313" key="1">
    <source>
        <dbReference type="EMBL" id="OME63426.1"/>
    </source>
</evidence>
<evidence type="ECO:0000313" key="2">
    <source>
        <dbReference type="Proteomes" id="UP000187425"/>
    </source>
</evidence>
<accession>A0A1R0Z7W3</accession>
<proteinExistence type="predicted"/>
<dbReference type="EMBL" id="MPTW01000069">
    <property type="protein sequence ID" value="OME63426.1"/>
    <property type="molecule type" value="Genomic_DNA"/>
</dbReference>